<dbReference type="EMBL" id="KE345336">
    <property type="protein sequence ID" value="EXC01801.1"/>
    <property type="molecule type" value="Genomic_DNA"/>
</dbReference>
<dbReference type="SUPFAM" id="SSF51182">
    <property type="entry name" value="RmlC-like cupins"/>
    <property type="match status" value="1"/>
</dbReference>
<gene>
    <name evidence="4" type="ORF">L484_021440</name>
</gene>
<dbReference type="PANTHER" id="PTHR31189:SF48">
    <property type="entry name" value="LEGUMIN B"/>
    <property type="match status" value="1"/>
</dbReference>
<dbReference type="Gene3D" id="2.60.120.10">
    <property type="entry name" value="Jelly Rolls"/>
    <property type="match status" value="2"/>
</dbReference>
<feature type="signal peptide" evidence="2">
    <location>
        <begin position="1"/>
        <end position="21"/>
    </location>
</feature>
<dbReference type="STRING" id="981085.W9SE14"/>
<keyword evidence="5" id="KW-1185">Reference proteome</keyword>
<name>W9SE14_9ROSA</name>
<sequence length="215" mass="24326">MANSSLLGLALYLLLFNVCCAQIEQMPMQFGRQHRLQGLRQRWKTECRFERVQGLQPSRRVESEAGISEYWDVRGDREDEDSFSKGIHGAVIPGCPETYESGQSQRSQEQHQKVRAIREGDIVAAPAGVAQWIYNNGDSPLVIVTFIDVANPANQLDLFARRFHLGGNPQKEQQTEQQMLRQSRSQRSESAAERRNPNGNKDCPSEGRGSDLEPR</sequence>
<dbReference type="InterPro" id="IPR014710">
    <property type="entry name" value="RmlC-like_jellyroll"/>
</dbReference>
<dbReference type="Proteomes" id="UP000030645">
    <property type="component" value="Unassembled WGS sequence"/>
</dbReference>
<dbReference type="InterPro" id="IPR050253">
    <property type="entry name" value="Seed_Storage-Functional"/>
</dbReference>
<feature type="compositionally biased region" description="Basic and acidic residues" evidence="1">
    <location>
        <begin position="203"/>
        <end position="215"/>
    </location>
</feature>
<proteinExistence type="predicted"/>
<evidence type="ECO:0000313" key="5">
    <source>
        <dbReference type="Proteomes" id="UP000030645"/>
    </source>
</evidence>
<dbReference type="InterPro" id="IPR006045">
    <property type="entry name" value="Cupin_1"/>
</dbReference>
<protein>
    <submittedName>
        <fullName evidence="4">Legumin B</fullName>
    </submittedName>
</protein>
<dbReference type="Pfam" id="PF00190">
    <property type="entry name" value="Cupin_1"/>
    <property type="match status" value="1"/>
</dbReference>
<reference evidence="5" key="1">
    <citation type="submission" date="2013-01" db="EMBL/GenBank/DDBJ databases">
        <title>Draft Genome Sequence of a Mulberry Tree, Morus notabilis C.K. Schneid.</title>
        <authorList>
            <person name="He N."/>
            <person name="Zhao S."/>
        </authorList>
    </citation>
    <scope>NUCLEOTIDE SEQUENCE</scope>
</reference>
<dbReference type="eggNOG" id="ENOG502QU1J">
    <property type="taxonomic scope" value="Eukaryota"/>
</dbReference>
<feature type="compositionally biased region" description="Polar residues" evidence="1">
    <location>
        <begin position="170"/>
        <end position="180"/>
    </location>
</feature>
<evidence type="ECO:0000259" key="3">
    <source>
        <dbReference type="Pfam" id="PF00190"/>
    </source>
</evidence>
<feature type="domain" description="Cupin type-1" evidence="3">
    <location>
        <begin position="88"/>
        <end position="169"/>
    </location>
</feature>
<feature type="chain" id="PRO_5004930282" evidence="2">
    <location>
        <begin position="22"/>
        <end position="215"/>
    </location>
</feature>
<accession>W9SE14</accession>
<evidence type="ECO:0000256" key="1">
    <source>
        <dbReference type="SAM" id="MobiDB-lite"/>
    </source>
</evidence>
<feature type="compositionally biased region" description="Basic and acidic residues" evidence="1">
    <location>
        <begin position="186"/>
        <end position="196"/>
    </location>
</feature>
<dbReference type="AlphaFoldDB" id="W9SE14"/>
<organism evidence="4 5">
    <name type="scientific">Morus notabilis</name>
    <dbReference type="NCBI Taxonomy" id="981085"/>
    <lineage>
        <taxon>Eukaryota</taxon>
        <taxon>Viridiplantae</taxon>
        <taxon>Streptophyta</taxon>
        <taxon>Embryophyta</taxon>
        <taxon>Tracheophyta</taxon>
        <taxon>Spermatophyta</taxon>
        <taxon>Magnoliopsida</taxon>
        <taxon>eudicotyledons</taxon>
        <taxon>Gunneridae</taxon>
        <taxon>Pentapetalae</taxon>
        <taxon>rosids</taxon>
        <taxon>fabids</taxon>
        <taxon>Rosales</taxon>
        <taxon>Moraceae</taxon>
        <taxon>Moreae</taxon>
        <taxon>Morus</taxon>
    </lineage>
</organism>
<keyword evidence="2" id="KW-0732">Signal</keyword>
<dbReference type="InterPro" id="IPR011051">
    <property type="entry name" value="RmlC_Cupin_sf"/>
</dbReference>
<dbReference type="CDD" id="cd02242">
    <property type="entry name" value="cupin_11S_legumin_N"/>
    <property type="match status" value="1"/>
</dbReference>
<evidence type="ECO:0000313" key="4">
    <source>
        <dbReference type="EMBL" id="EXC01801.1"/>
    </source>
</evidence>
<feature type="region of interest" description="Disordered" evidence="1">
    <location>
        <begin position="169"/>
        <end position="215"/>
    </location>
</feature>
<evidence type="ECO:0000256" key="2">
    <source>
        <dbReference type="SAM" id="SignalP"/>
    </source>
</evidence>
<dbReference type="PANTHER" id="PTHR31189">
    <property type="entry name" value="OS03G0336100 PROTEIN-RELATED"/>
    <property type="match status" value="1"/>
</dbReference>